<evidence type="ECO:0000256" key="2">
    <source>
        <dbReference type="SAM" id="MobiDB-lite"/>
    </source>
</evidence>
<dbReference type="GO" id="GO:0046856">
    <property type="term" value="P:phosphatidylinositol dephosphorylation"/>
    <property type="evidence" value="ECO:0007669"/>
    <property type="project" value="TreeGrafter"/>
</dbReference>
<evidence type="ECO:0000259" key="3">
    <source>
        <dbReference type="PROSITE" id="PS51339"/>
    </source>
</evidence>
<dbReference type="InterPro" id="IPR029021">
    <property type="entry name" value="Prot-tyrosine_phosphatase-like"/>
</dbReference>
<dbReference type="Proteomes" id="UP001209878">
    <property type="component" value="Unassembled WGS sequence"/>
</dbReference>
<evidence type="ECO:0000313" key="4">
    <source>
        <dbReference type="EMBL" id="KAK2180751.1"/>
    </source>
</evidence>
<organism evidence="4 5">
    <name type="scientific">Ridgeia piscesae</name>
    <name type="common">Tubeworm</name>
    <dbReference type="NCBI Taxonomy" id="27915"/>
    <lineage>
        <taxon>Eukaryota</taxon>
        <taxon>Metazoa</taxon>
        <taxon>Spiralia</taxon>
        <taxon>Lophotrochozoa</taxon>
        <taxon>Annelida</taxon>
        <taxon>Polychaeta</taxon>
        <taxon>Sedentaria</taxon>
        <taxon>Canalipalpata</taxon>
        <taxon>Sabellida</taxon>
        <taxon>Siboglinidae</taxon>
        <taxon>Ridgeia</taxon>
    </lineage>
</organism>
<feature type="domain" description="Myotubularin phosphatase" evidence="3">
    <location>
        <begin position="178"/>
        <end position="462"/>
    </location>
</feature>
<reference evidence="4" key="1">
    <citation type="journal article" date="2023" name="Mol. Biol. Evol.">
        <title>Third-Generation Sequencing Reveals the Adaptive Role of the Epigenome in Three Deep-Sea Polychaetes.</title>
        <authorList>
            <person name="Perez M."/>
            <person name="Aroh O."/>
            <person name="Sun Y."/>
            <person name="Lan Y."/>
            <person name="Juniper S.K."/>
            <person name="Young C.R."/>
            <person name="Angers B."/>
            <person name="Qian P.Y."/>
        </authorList>
    </citation>
    <scope>NUCLEOTIDE SEQUENCE</scope>
    <source>
        <strain evidence="4">R07B-5</strain>
    </source>
</reference>
<dbReference type="SUPFAM" id="SSF52799">
    <property type="entry name" value="(Phosphotyrosine protein) phosphatases II"/>
    <property type="match status" value="1"/>
</dbReference>
<evidence type="ECO:0000256" key="1">
    <source>
        <dbReference type="ARBA" id="ARBA00007471"/>
    </source>
</evidence>
<dbReference type="CDD" id="cd14537">
    <property type="entry name" value="PTP-MTMR10-like"/>
    <property type="match status" value="1"/>
</dbReference>
<keyword evidence="5" id="KW-1185">Reference proteome</keyword>
<dbReference type="Pfam" id="PF06602">
    <property type="entry name" value="Myotub-related"/>
    <property type="match status" value="2"/>
</dbReference>
<dbReference type="SUPFAM" id="SSF50729">
    <property type="entry name" value="PH domain-like"/>
    <property type="match status" value="1"/>
</dbReference>
<proteinExistence type="inferred from homology"/>
<dbReference type="GO" id="GO:0005737">
    <property type="term" value="C:cytoplasm"/>
    <property type="evidence" value="ECO:0007669"/>
    <property type="project" value="TreeGrafter"/>
</dbReference>
<accession>A0AAD9L0F2</accession>
<name>A0AAD9L0F2_RIDPI</name>
<feature type="region of interest" description="Disordered" evidence="2">
    <location>
        <begin position="1"/>
        <end position="25"/>
    </location>
</feature>
<dbReference type="InterPro" id="IPR030564">
    <property type="entry name" value="Myotubularin"/>
</dbReference>
<comment type="similarity">
    <text evidence="1">Belongs to the protein-tyrosine phosphatase family. Non-receptor class myotubularin subfamily.</text>
</comment>
<dbReference type="AlphaFoldDB" id="A0AAD9L0F2"/>
<protein>
    <recommendedName>
        <fullName evidence="3">Myotubularin phosphatase domain-containing protein</fullName>
    </recommendedName>
</protein>
<sequence>MGIGDLEEDGEDAEAGPPQPHHLPGELTVSQAEQVLRYTPYGDHKQGISGTLFCTNFKVTFITPNRPVNKVSTQRNRLVGENDIVLNNIDTVYQVSHGRRKKLFPTSGILGHVKHLEIHCKDFRVHSFSFKFTQKNEAKQVVNAIVHHAFPTRLELLFAFDYAGDTTSTEVAPCVPRYKLVEDWETEVERLEAAGYKATLCNKAFRIASSLPECLVVPRSLDNAVIGEAAPQFVEYRIPVWSYTHPGSGASLVRMADTIPEGAHRDVEEKMLSAIALSHISLKRPVVHDLSKLPVTLSDIQTSHEKLRELCMPSSRKEMLSLDANWFSRLEDTRWISVVAICLQSALRVVEDLIDKMLTVVIKEESCSDLAPVISCLVQLLVDPACRSLHGFQALVEREWVALGHHFADRCGLVTSPDTEQCPVFLLFLDCCWQLLQQFPSAFQFSEMYLAVLWDTCVPRSL</sequence>
<dbReference type="Gene3D" id="2.30.29.30">
    <property type="entry name" value="Pleckstrin-homology domain (PH domain)/Phosphotyrosine-binding domain (PTB)"/>
    <property type="match status" value="1"/>
</dbReference>
<dbReference type="InterPro" id="IPR011993">
    <property type="entry name" value="PH-like_dom_sf"/>
</dbReference>
<dbReference type="PROSITE" id="PS51339">
    <property type="entry name" value="PPASE_MYOTUBULARIN"/>
    <property type="match status" value="1"/>
</dbReference>
<evidence type="ECO:0000313" key="5">
    <source>
        <dbReference type="Proteomes" id="UP001209878"/>
    </source>
</evidence>
<dbReference type="PANTHER" id="PTHR10807:SF110">
    <property type="entry name" value="FI17948P1"/>
    <property type="match status" value="1"/>
</dbReference>
<dbReference type="GO" id="GO:0016020">
    <property type="term" value="C:membrane"/>
    <property type="evidence" value="ECO:0007669"/>
    <property type="project" value="TreeGrafter"/>
</dbReference>
<gene>
    <name evidence="4" type="ORF">NP493_427g01041</name>
</gene>
<feature type="compositionally biased region" description="Acidic residues" evidence="2">
    <location>
        <begin position="1"/>
        <end position="14"/>
    </location>
</feature>
<dbReference type="PANTHER" id="PTHR10807">
    <property type="entry name" value="MYOTUBULARIN-RELATED"/>
    <property type="match status" value="1"/>
</dbReference>
<dbReference type="InterPro" id="IPR010569">
    <property type="entry name" value="Myotubularin-like_Pase_dom"/>
</dbReference>
<comment type="caution">
    <text evidence="4">The sequence shown here is derived from an EMBL/GenBank/DDBJ whole genome shotgun (WGS) entry which is preliminary data.</text>
</comment>
<dbReference type="EMBL" id="JAODUO010000428">
    <property type="protein sequence ID" value="KAK2180751.1"/>
    <property type="molecule type" value="Genomic_DNA"/>
</dbReference>